<dbReference type="CDD" id="cd00130">
    <property type="entry name" value="PAS"/>
    <property type="match status" value="1"/>
</dbReference>
<dbReference type="KEGG" id="haq:DU484_19195"/>
<dbReference type="InterPro" id="IPR035965">
    <property type="entry name" value="PAS-like_dom_sf"/>
</dbReference>
<dbReference type="InterPro" id="IPR000014">
    <property type="entry name" value="PAS"/>
</dbReference>
<evidence type="ECO:0000256" key="2">
    <source>
        <dbReference type="ARBA" id="ARBA00023163"/>
    </source>
</evidence>
<dbReference type="InterPro" id="IPR031803">
    <property type="entry name" value="BAT_GAF/HTH-assoc"/>
</dbReference>
<dbReference type="PANTHER" id="PTHR34236">
    <property type="entry name" value="DIMETHYL SULFOXIDE REDUCTASE TRANSCRIPTIONAL ACTIVATOR"/>
    <property type="match status" value="1"/>
</dbReference>
<dbReference type="EMBL" id="CP031149">
    <property type="protein sequence ID" value="AXG12025.1"/>
    <property type="molecule type" value="Genomic_DNA"/>
</dbReference>
<dbReference type="Gene3D" id="3.30.450.20">
    <property type="entry name" value="PAS domain"/>
    <property type="match status" value="1"/>
</dbReference>
<dbReference type="InterPro" id="IPR013324">
    <property type="entry name" value="RNA_pol_sigma_r3/r4-like"/>
</dbReference>
<keyword evidence="1" id="KW-0805">Transcription regulation</keyword>
<dbReference type="Pfam" id="PF04967">
    <property type="entry name" value="HTH_10"/>
    <property type="match status" value="1"/>
</dbReference>
<gene>
    <name evidence="5" type="ORF">DU484_19195</name>
</gene>
<accession>A0A345EIK3</accession>
<evidence type="ECO:0000256" key="1">
    <source>
        <dbReference type="ARBA" id="ARBA00023015"/>
    </source>
</evidence>
<reference evidence="5 6" key="1">
    <citation type="submission" date="2018-07" db="EMBL/GenBank/DDBJ databases">
        <title>Genome sequences of Haloplanus sp. CBA1112.</title>
        <authorList>
            <person name="Kim Y.B."/>
            <person name="Roh S.W."/>
        </authorList>
    </citation>
    <scope>NUCLEOTIDE SEQUENCE [LARGE SCALE GENOMIC DNA]</scope>
    <source>
        <strain evidence="5 6">CBA1112</strain>
        <plasmid evidence="6">pcba1112-02</plasmid>
    </source>
</reference>
<organism evidence="5 6">
    <name type="scientific">Haloplanus rubicundus</name>
    <dbReference type="NCBI Taxonomy" id="1547898"/>
    <lineage>
        <taxon>Archaea</taxon>
        <taxon>Methanobacteriati</taxon>
        <taxon>Methanobacteriota</taxon>
        <taxon>Stenosarchaea group</taxon>
        <taxon>Halobacteria</taxon>
        <taxon>Halobacteriales</taxon>
        <taxon>Haloferacaceae</taxon>
        <taxon>Haloplanus</taxon>
    </lineage>
</organism>
<dbReference type="PANTHER" id="PTHR34236:SF1">
    <property type="entry name" value="DIMETHYL SULFOXIDE REDUCTASE TRANSCRIPTIONAL ACTIVATOR"/>
    <property type="match status" value="1"/>
</dbReference>
<dbReference type="NCBIfam" id="TIGR00229">
    <property type="entry name" value="sensory_box"/>
    <property type="match status" value="1"/>
</dbReference>
<evidence type="ECO:0000313" key="5">
    <source>
        <dbReference type="EMBL" id="AXG12025.1"/>
    </source>
</evidence>
<dbReference type="Pfam" id="PF00989">
    <property type="entry name" value="PAS"/>
    <property type="match status" value="1"/>
</dbReference>
<evidence type="ECO:0000259" key="3">
    <source>
        <dbReference type="PROSITE" id="PS50112"/>
    </source>
</evidence>
<dbReference type="RefSeq" id="WP_114606929.1">
    <property type="nucleotide sequence ID" value="NZ_CP031149.1"/>
</dbReference>
<evidence type="ECO:0000313" key="6">
    <source>
        <dbReference type="Proteomes" id="UP000252985"/>
    </source>
</evidence>
<dbReference type="PROSITE" id="PS50112">
    <property type="entry name" value="PAS"/>
    <property type="match status" value="1"/>
</dbReference>
<protein>
    <submittedName>
        <fullName evidence="5">PAS domain-containing protein</fullName>
    </submittedName>
</protein>
<dbReference type="SUPFAM" id="SSF55785">
    <property type="entry name" value="PYP-like sensor domain (PAS domain)"/>
    <property type="match status" value="1"/>
</dbReference>
<dbReference type="Proteomes" id="UP000252985">
    <property type="component" value="Plasmid pCBA1112-02"/>
</dbReference>
<evidence type="ECO:0000259" key="4">
    <source>
        <dbReference type="PROSITE" id="PS50113"/>
    </source>
</evidence>
<dbReference type="InterPro" id="IPR000700">
    <property type="entry name" value="PAS-assoc_C"/>
</dbReference>
<dbReference type="PROSITE" id="PS50113">
    <property type="entry name" value="PAC"/>
    <property type="match status" value="1"/>
</dbReference>
<dbReference type="SUPFAM" id="SSF88659">
    <property type="entry name" value="Sigma3 and sigma4 domains of RNA polymerase sigma factors"/>
    <property type="match status" value="1"/>
</dbReference>
<geneLocation type="plasmid" evidence="6">
    <name>pcba1112-02</name>
</geneLocation>
<dbReference type="GO" id="GO:0006355">
    <property type="term" value="P:regulation of DNA-templated transcription"/>
    <property type="evidence" value="ECO:0007669"/>
    <property type="project" value="InterPro"/>
</dbReference>
<dbReference type="InterPro" id="IPR007050">
    <property type="entry name" value="HTH_bacterioopsin"/>
</dbReference>
<dbReference type="AlphaFoldDB" id="A0A345EIK3"/>
<keyword evidence="5" id="KW-0614">Plasmid</keyword>
<dbReference type="InterPro" id="IPR013767">
    <property type="entry name" value="PAS_fold"/>
</dbReference>
<proteinExistence type="predicted"/>
<name>A0A345EIK3_9EURY</name>
<feature type="domain" description="PAS" evidence="3">
    <location>
        <begin position="95"/>
        <end position="141"/>
    </location>
</feature>
<feature type="domain" description="PAC" evidence="4">
    <location>
        <begin position="175"/>
        <end position="227"/>
    </location>
</feature>
<keyword evidence="2" id="KW-0804">Transcription</keyword>
<sequence>MSSSGSSGDVYAETLAVFDRRDDPAEPLTTPEVVNSLDAARRTVYKRLEKLASNGELKTKKTGANARVWWRSHPDEGSSVNATNIHATPTLSNAERTIIEKILEASPISIVVVEPSGQISFANQRAEETLELERDEITSRTYRQPEWKIYYDDGTPVSEDEHPVTRVLKTKEPDYGFEHWIDLPSGTERWLSSNSAPVLSKDGEVEYIVVGFEDTTQLKEREDKLTSDKRRVLELSSKQLFTPLLDVADGDMRIDVDEVVRLQDGSALKYITGRGISAKELIDVFGQLYDVEDTQLLQSSAGECRVEVHIEAPTISLVFAELGGQVKSLFQTNGAAGPLLTAEVPGDVESRTAVQAARKVYPDIRLESQELQYSPRLLYDIVEDVLTERQLTSLRTAYYGGYFETPRKSTGDELAERLGITRQTFNQHLRLAEETVLEQLFDVSGKAAR</sequence>
<dbReference type="Pfam" id="PF15915">
    <property type="entry name" value="BAT"/>
    <property type="match status" value="1"/>
</dbReference>
<dbReference type="GeneID" id="37289151"/>